<dbReference type="SMART" id="SM00642">
    <property type="entry name" value="Aamy"/>
    <property type="match status" value="1"/>
</dbReference>
<dbReference type="Pfam" id="PF00128">
    <property type="entry name" value="Alpha-amylase"/>
    <property type="match status" value="1"/>
</dbReference>
<keyword evidence="2 6" id="KW-0378">Hydrolase</keyword>
<evidence type="ECO:0000256" key="1">
    <source>
        <dbReference type="ARBA" id="ARBA00008061"/>
    </source>
</evidence>
<dbReference type="Gene3D" id="3.20.20.80">
    <property type="entry name" value="Glycosidases"/>
    <property type="match status" value="2"/>
</dbReference>
<dbReference type="InterPro" id="IPR013780">
    <property type="entry name" value="Glyco_hydro_b"/>
</dbReference>
<evidence type="ECO:0000256" key="2">
    <source>
        <dbReference type="ARBA" id="ARBA00022801"/>
    </source>
</evidence>
<dbReference type="GO" id="GO:0009313">
    <property type="term" value="P:oligosaccharide catabolic process"/>
    <property type="evidence" value="ECO:0007669"/>
    <property type="project" value="TreeGrafter"/>
</dbReference>
<keyword evidence="3 6" id="KW-0326">Glycosidase</keyword>
<feature type="region of interest" description="Disordered" evidence="4">
    <location>
        <begin position="230"/>
        <end position="252"/>
    </location>
</feature>
<gene>
    <name evidence="6" type="ORF">FHS50_000172</name>
</gene>
<dbReference type="GO" id="GO:0004556">
    <property type="term" value="F:alpha-amylase activity"/>
    <property type="evidence" value="ECO:0007669"/>
    <property type="project" value="TreeGrafter"/>
</dbReference>
<dbReference type="SUPFAM" id="SSF51445">
    <property type="entry name" value="(Trans)glycosidases"/>
    <property type="match status" value="1"/>
</dbReference>
<evidence type="ECO:0000259" key="5">
    <source>
        <dbReference type="SMART" id="SM00642"/>
    </source>
</evidence>
<evidence type="ECO:0000256" key="4">
    <source>
        <dbReference type="SAM" id="MobiDB-lite"/>
    </source>
</evidence>
<dbReference type="PANTHER" id="PTHR10357">
    <property type="entry name" value="ALPHA-AMYLASE FAMILY MEMBER"/>
    <property type="match status" value="1"/>
</dbReference>
<dbReference type="FunFam" id="3.90.400.10:FF:000002">
    <property type="entry name" value="Sucrose isomerase"/>
    <property type="match status" value="1"/>
</dbReference>
<dbReference type="AlphaFoldDB" id="A0A839YVB4"/>
<evidence type="ECO:0000313" key="7">
    <source>
        <dbReference type="Proteomes" id="UP000578569"/>
    </source>
</evidence>
<dbReference type="Proteomes" id="UP000578569">
    <property type="component" value="Unassembled WGS sequence"/>
</dbReference>
<dbReference type="Gene3D" id="3.90.400.10">
    <property type="entry name" value="Oligo-1,6-glucosidase, Domain 2"/>
    <property type="match status" value="1"/>
</dbReference>
<name>A0A839YVB4_9SPHN</name>
<dbReference type="PANTHER" id="PTHR10357:SF179">
    <property type="entry name" value="NEUTRAL AND BASIC AMINO ACID TRANSPORT PROTEIN RBAT"/>
    <property type="match status" value="1"/>
</dbReference>
<accession>A0A839YVB4</accession>
<dbReference type="EC" id="3.2.1.20" evidence="6"/>
<evidence type="ECO:0000313" key="6">
    <source>
        <dbReference type="EMBL" id="MBB3763149.1"/>
    </source>
</evidence>
<evidence type="ECO:0000256" key="3">
    <source>
        <dbReference type="ARBA" id="ARBA00023295"/>
    </source>
</evidence>
<dbReference type="InterPro" id="IPR017853">
    <property type="entry name" value="GH"/>
</dbReference>
<dbReference type="GO" id="GO:0004558">
    <property type="term" value="F:alpha-1,4-glucosidase activity"/>
    <property type="evidence" value="ECO:0007669"/>
    <property type="project" value="UniProtKB-EC"/>
</dbReference>
<protein>
    <submittedName>
        <fullName evidence="6">Alpha-glucosidase</fullName>
        <ecNumber evidence="6">3.2.1.20</ecNumber>
    </submittedName>
</protein>
<dbReference type="InterPro" id="IPR006047">
    <property type="entry name" value="GH13_cat_dom"/>
</dbReference>
<sequence>MSKLIKVKGREESAAEEARTRDPWWKGAVIYQIYPRSFADSNDDGIGDLPGITERLDHVAALGADAIWISPFFTSPMLDFGYDVAEFRNVDPIFGTLEDFDALVAKAHELGLKVIIDQVYSHSSDQHRWFIESRSSRDNEKADYYVWADPRPDGTPPNNWQSIFGGPAWTWDARRGQYYFHNFLKQQPDLNLHNPKVQDELLDVARFWLDRGADGFRIDAVLHMFHDAELRDNPPASDPGKPRARSHDFQDNVYNQAGPGTFTFVKRLRTLMDEYGAIFSVAEVGGSGTEAFQKKCTQDGDRLNSSYGFEFLYAKQLTPRVVCDALARWPGGEGEGWPTWAFENHDAPRAVSRWTTPENADAFNRLKMLLFMCLRGNAILYQGEELGLTQVDIPYEKLRDPEAIANWPATLSRDGVRTPMPWEKGSPHAGFSKAEPWLPLGPDHPAMAVSEQEGREGSLLEWTRRVIALRKEHEALLVGDLAECEAGDALLTFQRRGEHESLLCAFNIGEDDVAFTLPEGAEILSSCGTIRDDGLGPFAALVARLPE</sequence>
<comment type="similarity">
    <text evidence="1">Belongs to the glycosyl hydrolase 13 family.</text>
</comment>
<comment type="caution">
    <text evidence="6">The sequence shown here is derived from an EMBL/GenBank/DDBJ whole genome shotgun (WGS) entry which is preliminary data.</text>
</comment>
<organism evidence="6 7">
    <name type="scientific">Sphingomicrobium lutaoense</name>
    <dbReference type="NCBI Taxonomy" id="515949"/>
    <lineage>
        <taxon>Bacteria</taxon>
        <taxon>Pseudomonadati</taxon>
        <taxon>Pseudomonadota</taxon>
        <taxon>Alphaproteobacteria</taxon>
        <taxon>Sphingomonadales</taxon>
        <taxon>Sphingomonadaceae</taxon>
        <taxon>Sphingomicrobium</taxon>
    </lineage>
</organism>
<proteinExistence type="inferred from homology"/>
<dbReference type="Gene3D" id="2.60.40.1180">
    <property type="entry name" value="Golgi alpha-mannosidase II"/>
    <property type="match status" value="1"/>
</dbReference>
<dbReference type="EMBL" id="JACICF010000001">
    <property type="protein sequence ID" value="MBB3763149.1"/>
    <property type="molecule type" value="Genomic_DNA"/>
</dbReference>
<reference evidence="6 7" key="1">
    <citation type="submission" date="2020-08" db="EMBL/GenBank/DDBJ databases">
        <title>Genomic Encyclopedia of Type Strains, Phase IV (KMG-IV): sequencing the most valuable type-strain genomes for metagenomic binning, comparative biology and taxonomic classification.</title>
        <authorList>
            <person name="Goeker M."/>
        </authorList>
    </citation>
    <scope>NUCLEOTIDE SEQUENCE [LARGE SCALE GENOMIC DNA]</scope>
    <source>
        <strain evidence="6 7">DSM 24194</strain>
    </source>
</reference>
<feature type="domain" description="Glycosyl hydrolase family 13 catalytic" evidence="5">
    <location>
        <begin position="32"/>
        <end position="417"/>
    </location>
</feature>
<keyword evidence="7" id="KW-1185">Reference proteome</keyword>
<dbReference type="CDD" id="cd11330">
    <property type="entry name" value="AmyAc_OligoGlu"/>
    <property type="match status" value="1"/>
</dbReference>
<dbReference type="InterPro" id="IPR045857">
    <property type="entry name" value="O16G_dom_2"/>
</dbReference>